<sequence length="740" mass="84539">MFNLRLITTFLLCLCCATSFAQQRKQVRIKKATDPIILDGLMTESTWQVADIAKDYQQNFPSDSISANALTEMRFTYDDKYIYIGAKMYNTGANDYVTPSLRRDFRGGGNDMFVVHFDTFDDKTNAFQFGINPFGVRREGLVSNGGGNRGDLSLDWENKWRGEATQHDGYWMVEMAIPFKSIRFKEGGSIWNINSYRIDSNTGERSTWNPIPRNFVLYSLAHTGQLIWDKPLKNPGANIAVIPYLSANMNANGGYTPTGETDVLPRSSDAAGDYGFDAKIGVGPALNLDLTVNPDFSQVEVDRQVTNLDRFEIFFPERRQFFLENADLFGQFGADGLRPFFSRRIGVSRDESTGTNIQNKINFGARLSGKLNNNWRIGVLNMQAAEESDINLPKLNYTVAALQRKVFSRSNIGLIFINKQDLNNENGSAFNQYNRVLGVDYNLASADNVWNGKIFYHQSFDKTDLDDAYATAASLSYSTIDWRIEALAQQVGNNYNPEVGFARRSGYNRGSLSITKNFYPEKGAFQQLNPFVSVDFFENDLNGTTDSEYRIGLRSQLQNTGRINASLVRNFIYLFSDFDPTREGNLELPEGNDYTFTNFEADYNSDTRKKLYYTIRTSYGEYFNGDRFSLGGALNYRFQPYGLISLNYNYNNIRLPEPYGDADIILFGPRFDITFSKSLFWTTFIQYNSQIDNLNINSRLQWRFKPVSDIFIAYTDNYFPNDFINKNRALVIKLTYWLNL</sequence>
<keyword evidence="3" id="KW-0378">Hydrolase</keyword>
<evidence type="ECO:0000313" key="3">
    <source>
        <dbReference type="EMBL" id="OEJ99725.1"/>
    </source>
</evidence>
<dbReference type="OrthoDB" id="9786766at2"/>
<proteinExistence type="predicted"/>
<evidence type="ECO:0000259" key="2">
    <source>
        <dbReference type="Pfam" id="PF19313"/>
    </source>
</evidence>
<feature type="chain" id="PRO_5009185169" evidence="1">
    <location>
        <begin position="22"/>
        <end position="740"/>
    </location>
</feature>
<dbReference type="InterPro" id="IPR045670">
    <property type="entry name" value="DUF5916"/>
</dbReference>
<feature type="domain" description="DUF5916" evidence="2">
    <location>
        <begin position="240"/>
        <end position="659"/>
    </location>
</feature>
<dbReference type="STRING" id="1563681.BFP71_09150"/>
<protein>
    <submittedName>
        <fullName evidence="3">Hydrolase</fullName>
    </submittedName>
</protein>
<gene>
    <name evidence="3" type="ORF">BFP71_09150</name>
</gene>
<dbReference type="CDD" id="cd09618">
    <property type="entry name" value="CBM9_like_2"/>
    <property type="match status" value="1"/>
</dbReference>
<dbReference type="Proteomes" id="UP000095552">
    <property type="component" value="Unassembled WGS sequence"/>
</dbReference>
<keyword evidence="1" id="KW-0732">Signal</keyword>
<feature type="signal peptide" evidence="1">
    <location>
        <begin position="1"/>
        <end position="21"/>
    </location>
</feature>
<reference evidence="3 4" key="1">
    <citation type="submission" date="2016-08" db="EMBL/GenBank/DDBJ databases">
        <title>Draft genome of Fabibacter sp. strain SK-8.</title>
        <authorList>
            <person name="Wong S.-K."/>
            <person name="Hamasaki K."/>
            <person name="Yoshizawa S."/>
        </authorList>
    </citation>
    <scope>NUCLEOTIDE SEQUENCE [LARGE SCALE GENOMIC DNA]</scope>
    <source>
        <strain evidence="3 4">SK-8</strain>
    </source>
</reference>
<organism evidence="3 4">
    <name type="scientific">Roseivirga misakiensis</name>
    <dbReference type="NCBI Taxonomy" id="1563681"/>
    <lineage>
        <taxon>Bacteria</taxon>
        <taxon>Pseudomonadati</taxon>
        <taxon>Bacteroidota</taxon>
        <taxon>Cytophagia</taxon>
        <taxon>Cytophagales</taxon>
        <taxon>Roseivirgaceae</taxon>
        <taxon>Roseivirga</taxon>
    </lineage>
</organism>
<keyword evidence="4" id="KW-1185">Reference proteome</keyword>
<dbReference type="AlphaFoldDB" id="A0A1E5SKS2"/>
<evidence type="ECO:0000313" key="4">
    <source>
        <dbReference type="Proteomes" id="UP000095552"/>
    </source>
</evidence>
<dbReference type="EMBL" id="MDGQ01000005">
    <property type="protein sequence ID" value="OEJ99725.1"/>
    <property type="molecule type" value="Genomic_DNA"/>
</dbReference>
<dbReference type="GO" id="GO:0016787">
    <property type="term" value="F:hydrolase activity"/>
    <property type="evidence" value="ECO:0007669"/>
    <property type="project" value="UniProtKB-KW"/>
</dbReference>
<dbReference type="Pfam" id="PF19313">
    <property type="entry name" value="DUF5916"/>
    <property type="match status" value="1"/>
</dbReference>
<evidence type="ECO:0000256" key="1">
    <source>
        <dbReference type="SAM" id="SignalP"/>
    </source>
</evidence>
<accession>A0A1E5SKS2</accession>
<dbReference type="SUPFAM" id="SSF49344">
    <property type="entry name" value="CBD9-like"/>
    <property type="match status" value="1"/>
</dbReference>
<dbReference type="Gene3D" id="2.60.40.1190">
    <property type="match status" value="1"/>
</dbReference>
<comment type="caution">
    <text evidence="3">The sequence shown here is derived from an EMBL/GenBank/DDBJ whole genome shotgun (WGS) entry which is preliminary data.</text>
</comment>
<name>A0A1E5SKS2_9BACT</name>